<evidence type="ECO:0000256" key="9">
    <source>
        <dbReference type="SAM" id="MobiDB-lite"/>
    </source>
</evidence>
<feature type="compositionally biased region" description="Low complexity" evidence="9">
    <location>
        <begin position="557"/>
        <end position="573"/>
    </location>
</feature>
<keyword evidence="6 10" id="KW-0472">Membrane</keyword>
<evidence type="ECO:0000256" key="2">
    <source>
        <dbReference type="ARBA" id="ARBA00010992"/>
    </source>
</evidence>
<keyword evidence="5 10" id="KW-1133">Transmembrane helix</keyword>
<feature type="region of interest" description="Disordered" evidence="9">
    <location>
        <begin position="552"/>
        <end position="573"/>
    </location>
</feature>
<feature type="transmembrane region" description="Helical" evidence="10">
    <location>
        <begin position="326"/>
        <end position="343"/>
    </location>
</feature>
<comment type="similarity">
    <text evidence="2 8">Belongs to the major facilitator superfamily. Sugar transporter (TC 2.A.1.1) family.</text>
</comment>
<keyword evidence="4 10" id="KW-0812">Transmembrane</keyword>
<evidence type="ECO:0000256" key="8">
    <source>
        <dbReference type="RuleBase" id="RU003346"/>
    </source>
</evidence>
<dbReference type="SUPFAM" id="SSF103473">
    <property type="entry name" value="MFS general substrate transporter"/>
    <property type="match status" value="1"/>
</dbReference>
<dbReference type="InterPro" id="IPR020846">
    <property type="entry name" value="MFS_dom"/>
</dbReference>
<evidence type="ECO:0000256" key="7">
    <source>
        <dbReference type="ARBA" id="ARBA00049119"/>
    </source>
</evidence>
<dbReference type="AlphaFoldDB" id="A0A8H5GMN9"/>
<dbReference type="InterPro" id="IPR003663">
    <property type="entry name" value="Sugar/inositol_transpt"/>
</dbReference>
<dbReference type="InterPro" id="IPR050360">
    <property type="entry name" value="MFS_Sugar_Transporters"/>
</dbReference>
<sequence length="573" mass="63381">MPTRVPEWTIVDFIHRGPWWTNRGILLLNICLILPLLTSIINGLDSSLVNGLQISPDWQEFFGHPQGKNLGLINCAQNIGGLVGMPFTPFASDILGRRAALFMGSLIMLAGVAMQFASTTVKMFIASRVLIGFGLTFCISAAPLLLLELSYPTQRGKITSMYNSSWYLGSVIAAWACFASYDRQGGNSQWTWRIPTLVQAAAPIAQVCLIWFIPESPRYLVSKGMESKASRILAKYHANGGSEQDPLVVFELAQIRHAIRAEQEVNKSTSYMSLFSTPGNRRRMMIIFAIAIFSQWSGNGLVSYYINLVLEGVGVTSTETKAAINGSLQVFNLIVSLAASSLVDWVGRRTLFLVSNTGMLIAFGLWTVTEALFNALQKPAAAKATIPLIFVFYFFYDIAYTSLLVSYTLEILPYKVRAKGFAVMHITIYLTTIFNQLANPVAIGAMGWWYYIVYCGLLVGELIFVIVFVVETKGRTLEETATIFDGEEPAQDLVNMAGEAATMSMISRPMATYQDPELSIPELARFDSRHINDGLEYKQDDESEVYEMKMTFKEKPGSPSTGVSGSMSSNFGR</sequence>
<feature type="transmembrane region" description="Helical" evidence="10">
    <location>
        <begin position="25"/>
        <end position="44"/>
    </location>
</feature>
<dbReference type="GO" id="GO:0005351">
    <property type="term" value="F:carbohydrate:proton symporter activity"/>
    <property type="evidence" value="ECO:0007669"/>
    <property type="project" value="TreeGrafter"/>
</dbReference>
<keyword evidence="13" id="KW-1185">Reference proteome</keyword>
<evidence type="ECO:0000259" key="11">
    <source>
        <dbReference type="PROSITE" id="PS50850"/>
    </source>
</evidence>
<feature type="transmembrane region" description="Helical" evidence="10">
    <location>
        <begin position="161"/>
        <end position="181"/>
    </location>
</feature>
<dbReference type="Gene3D" id="1.20.1250.20">
    <property type="entry name" value="MFS general substrate transporter like domains"/>
    <property type="match status" value="1"/>
</dbReference>
<dbReference type="NCBIfam" id="TIGR00879">
    <property type="entry name" value="SP"/>
    <property type="match status" value="1"/>
</dbReference>
<dbReference type="Proteomes" id="UP000559256">
    <property type="component" value="Unassembled WGS sequence"/>
</dbReference>
<evidence type="ECO:0000256" key="10">
    <source>
        <dbReference type="SAM" id="Phobius"/>
    </source>
</evidence>
<dbReference type="PANTHER" id="PTHR48022">
    <property type="entry name" value="PLASTIDIC GLUCOSE TRANSPORTER 4"/>
    <property type="match status" value="1"/>
</dbReference>
<evidence type="ECO:0000313" key="12">
    <source>
        <dbReference type="EMBL" id="KAF5367586.1"/>
    </source>
</evidence>
<evidence type="ECO:0000256" key="6">
    <source>
        <dbReference type="ARBA" id="ARBA00023136"/>
    </source>
</evidence>
<dbReference type="EMBL" id="JAACJM010000019">
    <property type="protein sequence ID" value="KAF5367586.1"/>
    <property type="molecule type" value="Genomic_DNA"/>
</dbReference>
<dbReference type="GO" id="GO:0016020">
    <property type="term" value="C:membrane"/>
    <property type="evidence" value="ECO:0007669"/>
    <property type="project" value="UniProtKB-SubCell"/>
</dbReference>
<dbReference type="Pfam" id="PF00083">
    <property type="entry name" value="Sugar_tr"/>
    <property type="match status" value="1"/>
</dbReference>
<dbReference type="PROSITE" id="PS50850">
    <property type="entry name" value="MFS"/>
    <property type="match status" value="1"/>
</dbReference>
<dbReference type="InterPro" id="IPR036259">
    <property type="entry name" value="MFS_trans_sf"/>
</dbReference>
<keyword evidence="3 8" id="KW-0813">Transport</keyword>
<comment type="caution">
    <text evidence="12">The sequence shown here is derived from an EMBL/GenBank/DDBJ whole genome shotgun (WGS) entry which is preliminary data.</text>
</comment>
<dbReference type="FunFam" id="1.20.1250.20:FF:000117">
    <property type="entry name" value="MFS hexose transporter"/>
    <property type="match status" value="1"/>
</dbReference>
<feature type="transmembrane region" description="Helical" evidence="10">
    <location>
        <begin position="388"/>
        <end position="409"/>
    </location>
</feature>
<evidence type="ECO:0000256" key="3">
    <source>
        <dbReference type="ARBA" id="ARBA00022448"/>
    </source>
</evidence>
<feature type="transmembrane region" description="Helical" evidence="10">
    <location>
        <begin position="285"/>
        <end position="306"/>
    </location>
</feature>
<proteinExistence type="inferred from homology"/>
<evidence type="ECO:0000313" key="13">
    <source>
        <dbReference type="Proteomes" id="UP000559256"/>
    </source>
</evidence>
<feature type="transmembrane region" description="Helical" evidence="10">
    <location>
        <begin position="421"/>
        <end position="442"/>
    </location>
</feature>
<dbReference type="InterPro" id="IPR005828">
    <property type="entry name" value="MFS_sugar_transport-like"/>
</dbReference>
<accession>A0A8H5GMN9</accession>
<organism evidence="12 13">
    <name type="scientific">Tetrapyrgos nigripes</name>
    <dbReference type="NCBI Taxonomy" id="182062"/>
    <lineage>
        <taxon>Eukaryota</taxon>
        <taxon>Fungi</taxon>
        <taxon>Dikarya</taxon>
        <taxon>Basidiomycota</taxon>
        <taxon>Agaricomycotina</taxon>
        <taxon>Agaricomycetes</taxon>
        <taxon>Agaricomycetidae</taxon>
        <taxon>Agaricales</taxon>
        <taxon>Marasmiineae</taxon>
        <taxon>Marasmiaceae</taxon>
        <taxon>Tetrapyrgos</taxon>
    </lineage>
</organism>
<protein>
    <recommendedName>
        <fullName evidence="11">Major facilitator superfamily (MFS) profile domain-containing protein</fullName>
    </recommendedName>
</protein>
<evidence type="ECO:0000256" key="1">
    <source>
        <dbReference type="ARBA" id="ARBA00004141"/>
    </source>
</evidence>
<comment type="subcellular location">
    <subcellularLocation>
        <location evidence="1">Membrane</location>
        <topology evidence="1">Multi-pass membrane protein</topology>
    </subcellularLocation>
</comment>
<comment type="catalytic activity">
    <reaction evidence="7">
        <text>myo-inositol(out) + H(+)(out) = myo-inositol(in) + H(+)(in)</text>
        <dbReference type="Rhea" id="RHEA:60364"/>
        <dbReference type="ChEBI" id="CHEBI:15378"/>
        <dbReference type="ChEBI" id="CHEBI:17268"/>
    </reaction>
</comment>
<feature type="transmembrane region" description="Helical" evidence="10">
    <location>
        <begin position="448"/>
        <end position="470"/>
    </location>
</feature>
<evidence type="ECO:0000256" key="5">
    <source>
        <dbReference type="ARBA" id="ARBA00022989"/>
    </source>
</evidence>
<name>A0A8H5GMN9_9AGAR</name>
<feature type="transmembrane region" description="Helical" evidence="10">
    <location>
        <begin position="99"/>
        <end position="117"/>
    </location>
</feature>
<feature type="transmembrane region" description="Helical" evidence="10">
    <location>
        <begin position="350"/>
        <end position="368"/>
    </location>
</feature>
<reference evidence="12 13" key="1">
    <citation type="journal article" date="2020" name="ISME J.">
        <title>Uncovering the hidden diversity of litter-decomposition mechanisms in mushroom-forming fungi.</title>
        <authorList>
            <person name="Floudas D."/>
            <person name="Bentzer J."/>
            <person name="Ahren D."/>
            <person name="Johansson T."/>
            <person name="Persson P."/>
            <person name="Tunlid A."/>
        </authorList>
    </citation>
    <scope>NUCLEOTIDE SEQUENCE [LARGE SCALE GENOMIC DNA]</scope>
    <source>
        <strain evidence="12 13">CBS 291.85</strain>
    </source>
</reference>
<evidence type="ECO:0000256" key="4">
    <source>
        <dbReference type="ARBA" id="ARBA00022692"/>
    </source>
</evidence>
<dbReference type="OrthoDB" id="6133115at2759"/>
<feature type="transmembrane region" description="Helical" evidence="10">
    <location>
        <begin position="129"/>
        <end position="149"/>
    </location>
</feature>
<gene>
    <name evidence="12" type="ORF">D9758_003710</name>
</gene>
<dbReference type="PANTHER" id="PTHR48022:SF64">
    <property type="entry name" value="MAJOR FACILITATOR SUPERFAMILY (MFS) PROFILE DOMAIN-CONTAINING PROTEIN"/>
    <property type="match status" value="1"/>
</dbReference>
<feature type="domain" description="Major facilitator superfamily (MFS) profile" evidence="11">
    <location>
        <begin position="31"/>
        <end position="473"/>
    </location>
</feature>